<evidence type="ECO:0000313" key="2">
    <source>
        <dbReference type="Proteomes" id="UP001150603"/>
    </source>
</evidence>
<reference evidence="1" key="1">
    <citation type="submission" date="2022-07" db="EMBL/GenBank/DDBJ databases">
        <title>Phylogenomic reconstructions and comparative analyses of Kickxellomycotina fungi.</title>
        <authorList>
            <person name="Reynolds N.K."/>
            <person name="Stajich J.E."/>
            <person name="Barry K."/>
            <person name="Grigoriev I.V."/>
            <person name="Crous P."/>
            <person name="Smith M.E."/>
        </authorList>
    </citation>
    <scope>NUCLEOTIDE SEQUENCE</scope>
    <source>
        <strain evidence="1">NRRL 5244</strain>
    </source>
</reference>
<dbReference type="EMBL" id="JANBPW010003497">
    <property type="protein sequence ID" value="KAJ1937495.1"/>
    <property type="molecule type" value="Genomic_DNA"/>
</dbReference>
<keyword evidence="2" id="KW-1185">Reference proteome</keyword>
<sequence length="68" mass="6585">MAVAEVMNGAELWNNLSLPSGGIGRGAMALISGGGNGIDLLVLTAGSAGKPISGISIPLASKHANTAI</sequence>
<proteinExistence type="predicted"/>
<comment type="caution">
    <text evidence="1">The sequence shown here is derived from an EMBL/GenBank/DDBJ whole genome shotgun (WGS) entry which is preliminary data.</text>
</comment>
<organism evidence="1 2">
    <name type="scientific">Linderina macrospora</name>
    <dbReference type="NCBI Taxonomy" id="4868"/>
    <lineage>
        <taxon>Eukaryota</taxon>
        <taxon>Fungi</taxon>
        <taxon>Fungi incertae sedis</taxon>
        <taxon>Zoopagomycota</taxon>
        <taxon>Kickxellomycotina</taxon>
        <taxon>Kickxellomycetes</taxon>
        <taxon>Kickxellales</taxon>
        <taxon>Kickxellaceae</taxon>
        <taxon>Linderina</taxon>
    </lineage>
</organism>
<protein>
    <submittedName>
        <fullName evidence="1">Uncharacterized protein</fullName>
    </submittedName>
</protein>
<accession>A0ACC1J4N7</accession>
<gene>
    <name evidence="1" type="ORF">FBU59_004729</name>
</gene>
<dbReference type="Proteomes" id="UP001150603">
    <property type="component" value="Unassembled WGS sequence"/>
</dbReference>
<evidence type="ECO:0000313" key="1">
    <source>
        <dbReference type="EMBL" id="KAJ1937495.1"/>
    </source>
</evidence>
<name>A0ACC1J4N7_9FUNG</name>